<sequence>MYSLTELKSMIELFSDPRLQLVFLLLSIWSLIWKGIALWHSSQNKQRNWFIAILIINTFGILEIVYLFYFQKNKLAQNEKISN</sequence>
<dbReference type="Proteomes" id="UP000179183">
    <property type="component" value="Unassembled WGS sequence"/>
</dbReference>
<keyword evidence="1" id="KW-0472">Membrane</keyword>
<protein>
    <recommendedName>
        <fullName evidence="2">DUF5652 domain-containing protein</fullName>
    </recommendedName>
</protein>
<feature type="domain" description="DUF5652" evidence="2">
    <location>
        <begin position="19"/>
        <end position="75"/>
    </location>
</feature>
<comment type="caution">
    <text evidence="3">The sequence shown here is derived from an EMBL/GenBank/DDBJ whole genome shotgun (WGS) entry which is preliminary data.</text>
</comment>
<feature type="transmembrane region" description="Helical" evidence="1">
    <location>
        <begin position="21"/>
        <end position="42"/>
    </location>
</feature>
<dbReference type="AlphaFoldDB" id="A0A1G2HUR7"/>
<keyword evidence="1" id="KW-0812">Transmembrane</keyword>
<accession>A0A1G2HUR7</accession>
<evidence type="ECO:0000313" key="4">
    <source>
        <dbReference type="Proteomes" id="UP000179183"/>
    </source>
</evidence>
<evidence type="ECO:0000256" key="1">
    <source>
        <dbReference type="SAM" id="Phobius"/>
    </source>
</evidence>
<reference evidence="3 4" key="1">
    <citation type="journal article" date="2016" name="Nat. Commun.">
        <title>Thousands of microbial genomes shed light on interconnected biogeochemical processes in an aquifer system.</title>
        <authorList>
            <person name="Anantharaman K."/>
            <person name="Brown C.T."/>
            <person name="Hug L.A."/>
            <person name="Sharon I."/>
            <person name="Castelle C.J."/>
            <person name="Probst A.J."/>
            <person name="Thomas B.C."/>
            <person name="Singh A."/>
            <person name="Wilkins M.J."/>
            <person name="Karaoz U."/>
            <person name="Brodie E.L."/>
            <person name="Williams K.H."/>
            <person name="Hubbard S.S."/>
            <person name="Banfield J.F."/>
        </authorList>
    </citation>
    <scope>NUCLEOTIDE SEQUENCE [LARGE SCALE GENOMIC DNA]</scope>
</reference>
<evidence type="ECO:0000259" key="2">
    <source>
        <dbReference type="Pfam" id="PF18893"/>
    </source>
</evidence>
<feature type="transmembrane region" description="Helical" evidence="1">
    <location>
        <begin position="48"/>
        <end position="70"/>
    </location>
</feature>
<gene>
    <name evidence="3" type="ORF">A3D34_01685</name>
</gene>
<dbReference type="InterPro" id="IPR043712">
    <property type="entry name" value="DUF5652"/>
</dbReference>
<evidence type="ECO:0000313" key="3">
    <source>
        <dbReference type="EMBL" id="OGZ65961.1"/>
    </source>
</evidence>
<dbReference type="EMBL" id="MHOQ01000034">
    <property type="protein sequence ID" value="OGZ65961.1"/>
    <property type="molecule type" value="Genomic_DNA"/>
</dbReference>
<name>A0A1G2HUR7_9BACT</name>
<proteinExistence type="predicted"/>
<organism evidence="3 4">
    <name type="scientific">Candidatus Staskawiczbacteria bacterium RIFCSPHIGHO2_02_FULL_33_16</name>
    <dbReference type="NCBI Taxonomy" id="1802204"/>
    <lineage>
        <taxon>Bacteria</taxon>
        <taxon>Candidatus Staskawicziibacteriota</taxon>
    </lineage>
</organism>
<dbReference type="Pfam" id="PF18893">
    <property type="entry name" value="DUF5652"/>
    <property type="match status" value="1"/>
</dbReference>
<keyword evidence="1" id="KW-1133">Transmembrane helix</keyword>